<keyword evidence="12 19" id="KW-0472">Membrane</keyword>
<evidence type="ECO:0000256" key="1">
    <source>
        <dbReference type="ARBA" id="ARBA00004167"/>
    </source>
</evidence>
<dbReference type="PROSITE" id="PS00108">
    <property type="entry name" value="PROTEIN_KINASE_ST"/>
    <property type="match status" value="1"/>
</dbReference>
<feature type="signal peptide" evidence="20">
    <location>
        <begin position="1"/>
        <end position="21"/>
    </location>
</feature>
<feature type="binding site" evidence="17">
    <location>
        <position position="351"/>
    </location>
    <ligand>
        <name>ATP</name>
        <dbReference type="ChEBI" id="CHEBI:30616"/>
    </ligand>
</feature>
<protein>
    <recommendedName>
        <fullName evidence="24">Cysteine-rich receptor-like protein kinase 3</fullName>
    </recommendedName>
</protein>
<dbReference type="Gene3D" id="3.30.200.20">
    <property type="entry name" value="Phosphorylase Kinase, domain 1"/>
    <property type="match status" value="1"/>
</dbReference>
<dbReference type="SMART" id="SM00220">
    <property type="entry name" value="S_TKc"/>
    <property type="match status" value="1"/>
</dbReference>
<proteinExistence type="predicted"/>
<dbReference type="InterPro" id="IPR011009">
    <property type="entry name" value="Kinase-like_dom_sf"/>
</dbReference>
<comment type="catalytic activity">
    <reaction evidence="16">
        <text>L-threonyl-[protein] + ATP = O-phospho-L-threonyl-[protein] + ADP + H(+)</text>
        <dbReference type="Rhea" id="RHEA:46608"/>
        <dbReference type="Rhea" id="RHEA-COMP:11060"/>
        <dbReference type="Rhea" id="RHEA-COMP:11605"/>
        <dbReference type="ChEBI" id="CHEBI:15378"/>
        <dbReference type="ChEBI" id="CHEBI:30013"/>
        <dbReference type="ChEBI" id="CHEBI:30616"/>
        <dbReference type="ChEBI" id="CHEBI:61977"/>
        <dbReference type="ChEBI" id="CHEBI:456216"/>
    </reaction>
</comment>
<evidence type="ECO:0000256" key="9">
    <source>
        <dbReference type="ARBA" id="ARBA00022777"/>
    </source>
</evidence>
<keyword evidence="5 19" id="KW-0812">Transmembrane</keyword>
<dbReference type="InterPro" id="IPR000719">
    <property type="entry name" value="Prot_kinase_dom"/>
</dbReference>
<evidence type="ECO:0000256" key="10">
    <source>
        <dbReference type="ARBA" id="ARBA00022840"/>
    </source>
</evidence>
<evidence type="ECO:0000256" key="2">
    <source>
        <dbReference type="ARBA" id="ARBA00022527"/>
    </source>
</evidence>
<dbReference type="GO" id="GO:0005524">
    <property type="term" value="F:ATP binding"/>
    <property type="evidence" value="ECO:0007669"/>
    <property type="project" value="UniProtKB-UniRule"/>
</dbReference>
<dbReference type="Gene3D" id="3.30.430.20">
    <property type="entry name" value="Gnk2 domain, C-X8-C-X2-C motif"/>
    <property type="match status" value="2"/>
</dbReference>
<evidence type="ECO:0000256" key="15">
    <source>
        <dbReference type="ARBA" id="ARBA00047558"/>
    </source>
</evidence>
<dbReference type="FunFam" id="3.30.430.20:FF:000015">
    <property type="entry name" value="Cysteine-rich receptor-like protein kinase 3"/>
    <property type="match status" value="1"/>
</dbReference>
<dbReference type="InterPro" id="IPR008271">
    <property type="entry name" value="Ser/Thr_kinase_AS"/>
</dbReference>
<dbReference type="Pfam" id="PF00069">
    <property type="entry name" value="Pkinase"/>
    <property type="match status" value="1"/>
</dbReference>
<evidence type="ECO:0000256" key="4">
    <source>
        <dbReference type="ARBA" id="ARBA00022679"/>
    </source>
</evidence>
<evidence type="ECO:0008006" key="24">
    <source>
        <dbReference type="Google" id="ProtNLM"/>
    </source>
</evidence>
<keyword evidence="14" id="KW-0325">Glycoprotein</keyword>
<dbReference type="AlphaFoldDB" id="A0A6M2EA73"/>
<evidence type="ECO:0000259" key="22">
    <source>
        <dbReference type="PROSITE" id="PS51473"/>
    </source>
</evidence>
<evidence type="ECO:0000313" key="23">
    <source>
        <dbReference type="EMBL" id="NUU82020.1"/>
    </source>
</evidence>
<dbReference type="FunFam" id="3.30.200.20:FF:000177">
    <property type="entry name" value="Cysteine-rich receptor-like protein kinase 2"/>
    <property type="match status" value="1"/>
</dbReference>
<evidence type="ECO:0000256" key="19">
    <source>
        <dbReference type="SAM" id="Phobius"/>
    </source>
</evidence>
<evidence type="ECO:0000256" key="16">
    <source>
        <dbReference type="ARBA" id="ARBA00047951"/>
    </source>
</evidence>
<feature type="domain" description="Gnk2-homologous" evidence="22">
    <location>
        <begin position="138"/>
        <end position="242"/>
    </location>
</feature>
<accession>A0A6M2EA73</accession>
<dbReference type="PROSITE" id="PS51473">
    <property type="entry name" value="GNK2"/>
    <property type="match status" value="2"/>
</dbReference>
<dbReference type="PROSITE" id="PS00107">
    <property type="entry name" value="PROTEIN_KINASE_ATP"/>
    <property type="match status" value="1"/>
</dbReference>
<keyword evidence="13" id="KW-0675">Receptor</keyword>
<evidence type="ECO:0000256" key="12">
    <source>
        <dbReference type="ARBA" id="ARBA00023136"/>
    </source>
</evidence>
<evidence type="ECO:0000256" key="11">
    <source>
        <dbReference type="ARBA" id="ARBA00022989"/>
    </source>
</evidence>
<reference evidence="23" key="1">
    <citation type="submission" date="2020-03" db="EMBL/GenBank/DDBJ databases">
        <authorList>
            <person name="Zhang R."/>
        </authorList>
    </citation>
    <scope>NUCLEOTIDE SEQUENCE</scope>
</reference>
<dbReference type="EMBL" id="GILB01001687">
    <property type="protein sequence ID" value="NUU82020.1"/>
    <property type="molecule type" value="Transcribed_RNA"/>
</dbReference>
<evidence type="ECO:0000256" key="17">
    <source>
        <dbReference type="PROSITE-ProRule" id="PRU10141"/>
    </source>
</evidence>
<feature type="chain" id="PRO_5026819791" description="Cysteine-rich receptor-like protein kinase 3" evidence="20">
    <location>
        <begin position="22"/>
        <end position="646"/>
    </location>
</feature>
<feature type="transmembrane region" description="Helical" evidence="19">
    <location>
        <begin position="259"/>
        <end position="283"/>
    </location>
</feature>
<keyword evidence="4" id="KW-0808">Transferase</keyword>
<dbReference type="PROSITE" id="PS50011">
    <property type="entry name" value="PROTEIN_KINASE_DOM"/>
    <property type="match status" value="1"/>
</dbReference>
<evidence type="ECO:0000256" key="7">
    <source>
        <dbReference type="ARBA" id="ARBA00022737"/>
    </source>
</evidence>
<dbReference type="FunFam" id="1.10.510.10:FF:000336">
    <property type="entry name" value="Cysteine-rich receptor-like protein kinase 2"/>
    <property type="match status" value="1"/>
</dbReference>
<dbReference type="Gene3D" id="1.10.510.10">
    <property type="entry name" value="Transferase(Phosphotransferase) domain 1"/>
    <property type="match status" value="1"/>
</dbReference>
<evidence type="ECO:0000256" key="8">
    <source>
        <dbReference type="ARBA" id="ARBA00022741"/>
    </source>
</evidence>
<keyword evidence="8 17" id="KW-0547">Nucleotide-binding</keyword>
<keyword evidence="9" id="KW-0418">Kinase</keyword>
<evidence type="ECO:0000256" key="18">
    <source>
        <dbReference type="SAM" id="MobiDB-lite"/>
    </source>
</evidence>
<evidence type="ECO:0000259" key="21">
    <source>
        <dbReference type="PROSITE" id="PS50011"/>
    </source>
</evidence>
<dbReference type="GO" id="GO:0016020">
    <property type="term" value="C:membrane"/>
    <property type="evidence" value="ECO:0007669"/>
    <property type="project" value="UniProtKB-SubCell"/>
</dbReference>
<dbReference type="InterPro" id="IPR038408">
    <property type="entry name" value="GNK2_sf"/>
</dbReference>
<evidence type="ECO:0000256" key="13">
    <source>
        <dbReference type="ARBA" id="ARBA00023170"/>
    </source>
</evidence>
<keyword evidence="2" id="KW-0723">Serine/threonine-protein kinase</keyword>
<dbReference type="InterPro" id="IPR017441">
    <property type="entry name" value="Protein_kinase_ATP_BS"/>
</dbReference>
<feature type="domain" description="Gnk2-homologous" evidence="22">
    <location>
        <begin position="27"/>
        <end position="132"/>
    </location>
</feature>
<dbReference type="PANTHER" id="PTHR47973">
    <property type="entry name" value="CYSTEINE-RICH RECEPTOR-LIKE PROTEIN KINASE 3"/>
    <property type="match status" value="1"/>
</dbReference>
<evidence type="ECO:0000256" key="20">
    <source>
        <dbReference type="SAM" id="SignalP"/>
    </source>
</evidence>
<evidence type="ECO:0000256" key="6">
    <source>
        <dbReference type="ARBA" id="ARBA00022729"/>
    </source>
</evidence>
<dbReference type="Pfam" id="PF01657">
    <property type="entry name" value="Stress-antifung"/>
    <property type="match status" value="2"/>
</dbReference>
<evidence type="ECO:0000256" key="14">
    <source>
        <dbReference type="ARBA" id="ARBA00023180"/>
    </source>
</evidence>
<comment type="catalytic activity">
    <reaction evidence="15">
        <text>L-seryl-[protein] + ATP = O-phospho-L-seryl-[protein] + ADP + H(+)</text>
        <dbReference type="Rhea" id="RHEA:17989"/>
        <dbReference type="Rhea" id="RHEA-COMP:9863"/>
        <dbReference type="Rhea" id="RHEA-COMP:11604"/>
        <dbReference type="ChEBI" id="CHEBI:15378"/>
        <dbReference type="ChEBI" id="CHEBI:29999"/>
        <dbReference type="ChEBI" id="CHEBI:30616"/>
        <dbReference type="ChEBI" id="CHEBI:83421"/>
        <dbReference type="ChEBI" id="CHEBI:456216"/>
    </reaction>
</comment>
<dbReference type="CDD" id="cd14066">
    <property type="entry name" value="STKc_IRAK"/>
    <property type="match status" value="1"/>
</dbReference>
<dbReference type="InterPro" id="IPR052059">
    <property type="entry name" value="CR_Ser/Thr_kinase"/>
</dbReference>
<sequence>MYRSFLILLSFLCFFVNLCLSDPRATEAALICTNRTATVPERQTFIANFLAALDAVTPLILRQKYAAVINGTGSTRVYAFGECMKDLDGTDCNLCFAQCKTQVLRCLPFQRAIRGGRLFYDGCYLRYDDYDFFNETLSTQDKTICASGDFSGGNKTVFSANVLELVRNLSVSAPKNDGFYVGSVDRGNVSVFGLAQCWEFVNGSACETCLTNAVSKIGSCSPKEEGRALNAGCYLRYSTQKFYDNSTTPIGRNKSRGRLTVILAVTSSSAAVALMIATAVFFVRRRVVEKRRARKELGALLVTVNKSKLNFSYEALEKATNYFHLSNKLGQGGSGSVYKGTLSDGTTVAIKRLLFNTRQWVDHFFNEVNLISGIQHKNLARLLGCSITGPESLLVYEYVPNQSLHDYFSAKTNLRPLSWAMRFNIILGTAEGLAYLHEESELRIIHRDIKLSNVLLDEDFNPKIADFGLARLFPEDKSHISTAIAGTLGYMAPEYVVRGKLTEKVDVYSFGVLVIEVVSGKVKNSVPQDSRSILQKVWSLHGNGRLCEAVDPVLEGNFQEDEASRLLQIGLLCVQASPELRPSMSIIVKMINDNHGIPQPTQPPFLSPATMESSPLRQPGSTYKSQPESSTHSSGNNMTQSWIEPR</sequence>
<keyword evidence="11 19" id="KW-1133">Transmembrane helix</keyword>
<feature type="domain" description="Protein kinase" evidence="21">
    <location>
        <begin position="323"/>
        <end position="606"/>
    </location>
</feature>
<keyword evidence="3" id="KW-0597">Phosphoprotein</keyword>
<dbReference type="InterPro" id="IPR002902">
    <property type="entry name" value="GNK2"/>
</dbReference>
<feature type="region of interest" description="Disordered" evidence="18">
    <location>
        <begin position="597"/>
        <end position="646"/>
    </location>
</feature>
<dbReference type="SUPFAM" id="SSF56112">
    <property type="entry name" value="Protein kinase-like (PK-like)"/>
    <property type="match status" value="1"/>
</dbReference>
<feature type="compositionally biased region" description="Polar residues" evidence="18">
    <location>
        <begin position="610"/>
        <end position="646"/>
    </location>
</feature>
<evidence type="ECO:0000256" key="5">
    <source>
        <dbReference type="ARBA" id="ARBA00022692"/>
    </source>
</evidence>
<comment type="subcellular location">
    <subcellularLocation>
        <location evidence="1">Membrane</location>
        <topology evidence="1">Single-pass membrane protein</topology>
    </subcellularLocation>
</comment>
<dbReference type="CDD" id="cd23509">
    <property type="entry name" value="Gnk2-like"/>
    <property type="match status" value="2"/>
</dbReference>
<evidence type="ECO:0000256" key="3">
    <source>
        <dbReference type="ARBA" id="ARBA00022553"/>
    </source>
</evidence>
<name>A0A6M2EA73_9ROSI</name>
<keyword evidence="7" id="KW-0677">Repeat</keyword>
<keyword evidence="6 20" id="KW-0732">Signal</keyword>
<dbReference type="FunFam" id="3.30.430.20:FF:000005">
    <property type="entry name" value="Cysteine-rich receptor-like protein kinase 2"/>
    <property type="match status" value="1"/>
</dbReference>
<keyword evidence="10 17" id="KW-0067">ATP-binding</keyword>
<dbReference type="GO" id="GO:0004674">
    <property type="term" value="F:protein serine/threonine kinase activity"/>
    <property type="evidence" value="ECO:0007669"/>
    <property type="project" value="UniProtKB-KW"/>
</dbReference>
<organism evidence="23">
    <name type="scientific">Populus davidiana</name>
    <dbReference type="NCBI Taxonomy" id="266767"/>
    <lineage>
        <taxon>Eukaryota</taxon>
        <taxon>Viridiplantae</taxon>
        <taxon>Streptophyta</taxon>
        <taxon>Embryophyta</taxon>
        <taxon>Tracheophyta</taxon>
        <taxon>Spermatophyta</taxon>
        <taxon>Magnoliopsida</taxon>
        <taxon>eudicotyledons</taxon>
        <taxon>Gunneridae</taxon>
        <taxon>Pentapetalae</taxon>
        <taxon>rosids</taxon>
        <taxon>fabids</taxon>
        <taxon>Malpighiales</taxon>
        <taxon>Salicaceae</taxon>
        <taxon>Saliceae</taxon>
        <taxon>Populus</taxon>
    </lineage>
</organism>